<dbReference type="InterPro" id="IPR015422">
    <property type="entry name" value="PyrdxlP-dep_Trfase_small"/>
</dbReference>
<accession>A0A4Z0W9R0</accession>
<dbReference type="EMBL" id="SRMF01000018">
    <property type="protein sequence ID" value="TGG89977.1"/>
    <property type="molecule type" value="Genomic_DNA"/>
</dbReference>
<dbReference type="OrthoDB" id="9804366at2"/>
<name>A0A4Z0W9R0_9GAMM</name>
<dbReference type="Proteomes" id="UP000297475">
    <property type="component" value="Unassembled WGS sequence"/>
</dbReference>
<dbReference type="PANTHER" id="PTHR43586">
    <property type="entry name" value="CYSTEINE DESULFURASE"/>
    <property type="match status" value="1"/>
</dbReference>
<evidence type="ECO:0000313" key="3">
    <source>
        <dbReference type="EMBL" id="TGG89977.1"/>
    </source>
</evidence>
<evidence type="ECO:0000256" key="1">
    <source>
        <dbReference type="ARBA" id="ARBA00022898"/>
    </source>
</evidence>
<gene>
    <name evidence="3" type="ORF">E4656_19765</name>
</gene>
<dbReference type="GO" id="GO:0008483">
    <property type="term" value="F:transaminase activity"/>
    <property type="evidence" value="ECO:0007669"/>
    <property type="project" value="UniProtKB-KW"/>
</dbReference>
<evidence type="ECO:0000313" key="4">
    <source>
        <dbReference type="Proteomes" id="UP000297475"/>
    </source>
</evidence>
<dbReference type="Gene3D" id="3.90.1150.10">
    <property type="entry name" value="Aspartate Aminotransferase, domain 1"/>
    <property type="match status" value="1"/>
</dbReference>
<dbReference type="AlphaFoldDB" id="A0A4Z0W9R0"/>
<protein>
    <submittedName>
        <fullName evidence="3">Aminotransferase class V-fold PLP-dependent enzyme</fullName>
    </submittedName>
</protein>
<keyword evidence="1" id="KW-0663">Pyridoxal phosphate</keyword>
<feature type="domain" description="Aminotransferase class V" evidence="2">
    <location>
        <begin position="27"/>
        <end position="436"/>
    </location>
</feature>
<sequence length="469" mass="51588">MTAQAVAPQTDWTRIRAHTINLPGDRIYADWTASGRLYRPVEARLTEEFGPWMANTHTEDSLSGQYMTRALQLAEAGLRRHVNASDADVLLFVGNGMTAALAKLIRMLGLWVHEQHRATVLAQRSARPLVYITHMEHHSNHTPWLETLAEVRVIPPTDNGEVDLSWLADDLEQQADRPLLLASVTAASNVTGVAAPYRAIARLLHRHQGYCLVDFACAAPYVDIDMHPADDEPLDAVFFSPHKFLGGPGSSGVLVFNRSLYHNRVPDQPGGGTVLWTNPWGEHRYFDDIAERESGGTPGILQAIKAALAAQLKDEMGVAAMATREQILNQAFFARLDDCSGVQVLANHQRQRLSVFSLLFEHVHYSTAVQRLSRDWGIEARGGCACAGTYGHYLLDIDRAASQRITCQLDQGDLAAKPGWVRLSFHPMMTLAEVDHVAEAVQAVAMQTSGVTRDLPAAGSVWRPLTGCS</sequence>
<proteinExistence type="predicted"/>
<dbReference type="PANTHER" id="PTHR43586:SF8">
    <property type="entry name" value="CYSTEINE DESULFURASE 1, CHLOROPLASTIC"/>
    <property type="match status" value="1"/>
</dbReference>
<keyword evidence="4" id="KW-1185">Reference proteome</keyword>
<dbReference type="InterPro" id="IPR015424">
    <property type="entry name" value="PyrdxlP-dep_Trfase"/>
</dbReference>
<dbReference type="InterPro" id="IPR000192">
    <property type="entry name" value="Aminotrans_V_dom"/>
</dbReference>
<organism evidence="3 4">
    <name type="scientific">Natronospirillum operosum</name>
    <dbReference type="NCBI Taxonomy" id="2759953"/>
    <lineage>
        <taxon>Bacteria</taxon>
        <taxon>Pseudomonadati</taxon>
        <taxon>Pseudomonadota</taxon>
        <taxon>Gammaproteobacteria</taxon>
        <taxon>Oceanospirillales</taxon>
        <taxon>Natronospirillaceae</taxon>
        <taxon>Natronospirillum</taxon>
    </lineage>
</organism>
<reference evidence="3 4" key="1">
    <citation type="submission" date="2019-04" db="EMBL/GenBank/DDBJ databases">
        <title>Natronospirillum operosus gen. nov., sp. nov., a haloalkaliphilic satellite isolated from decaying biomass of laboratory culture of cyanobacterium Geitlerinema sp. and proposal of Natronospirillaceae fam. nov. and Saccharospirillaceae fam. nov.</title>
        <authorList>
            <person name="Kevbrin V."/>
            <person name="Boltyanskaya Y."/>
            <person name="Koziaeva V."/>
            <person name="Grouzdev D.S."/>
            <person name="Park M."/>
            <person name="Cho J."/>
        </authorList>
    </citation>
    <scope>NUCLEOTIDE SEQUENCE [LARGE SCALE GENOMIC DNA]</scope>
    <source>
        <strain evidence="3 4">G-116</strain>
    </source>
</reference>
<dbReference type="InterPro" id="IPR015421">
    <property type="entry name" value="PyrdxlP-dep_Trfase_major"/>
</dbReference>
<evidence type="ECO:0000259" key="2">
    <source>
        <dbReference type="Pfam" id="PF00266"/>
    </source>
</evidence>
<keyword evidence="3" id="KW-0808">Transferase</keyword>
<keyword evidence="3" id="KW-0032">Aminotransferase</keyword>
<dbReference type="Gene3D" id="3.40.640.10">
    <property type="entry name" value="Type I PLP-dependent aspartate aminotransferase-like (Major domain)"/>
    <property type="match status" value="1"/>
</dbReference>
<dbReference type="RefSeq" id="WP_135485055.1">
    <property type="nucleotide sequence ID" value="NZ_SRMF01000018.1"/>
</dbReference>
<dbReference type="Pfam" id="PF00266">
    <property type="entry name" value="Aminotran_5"/>
    <property type="match status" value="1"/>
</dbReference>
<dbReference type="SUPFAM" id="SSF53383">
    <property type="entry name" value="PLP-dependent transferases"/>
    <property type="match status" value="1"/>
</dbReference>
<comment type="caution">
    <text evidence="3">The sequence shown here is derived from an EMBL/GenBank/DDBJ whole genome shotgun (WGS) entry which is preliminary data.</text>
</comment>